<organism evidence="1">
    <name type="scientific">marine sediment metagenome</name>
    <dbReference type="NCBI Taxonomy" id="412755"/>
    <lineage>
        <taxon>unclassified sequences</taxon>
        <taxon>metagenomes</taxon>
        <taxon>ecological metagenomes</taxon>
    </lineage>
</organism>
<reference evidence="1" key="1">
    <citation type="journal article" date="2014" name="Front. Microbiol.">
        <title>High frequency of phylogenetically diverse reductive dehalogenase-homologous genes in deep subseafloor sedimentary metagenomes.</title>
        <authorList>
            <person name="Kawai M."/>
            <person name="Futagami T."/>
            <person name="Toyoda A."/>
            <person name="Takaki Y."/>
            <person name="Nishi S."/>
            <person name="Hori S."/>
            <person name="Arai W."/>
            <person name="Tsubouchi T."/>
            <person name="Morono Y."/>
            <person name="Uchiyama I."/>
            <person name="Ito T."/>
            <person name="Fujiyama A."/>
            <person name="Inagaki F."/>
            <person name="Takami H."/>
        </authorList>
    </citation>
    <scope>NUCLEOTIDE SEQUENCE</scope>
    <source>
        <strain evidence="1">Expedition CK06-06</strain>
    </source>
</reference>
<comment type="caution">
    <text evidence="1">The sequence shown here is derived from an EMBL/GenBank/DDBJ whole genome shotgun (WGS) entry which is preliminary data.</text>
</comment>
<feature type="non-terminal residue" evidence="1">
    <location>
        <position position="1"/>
    </location>
</feature>
<gene>
    <name evidence="1" type="ORF">S06H3_22845</name>
</gene>
<evidence type="ECO:0008006" key="2">
    <source>
        <dbReference type="Google" id="ProtNLM"/>
    </source>
</evidence>
<feature type="non-terminal residue" evidence="1">
    <location>
        <position position="211"/>
    </location>
</feature>
<dbReference type="EMBL" id="BARV01012294">
    <property type="protein sequence ID" value="GAI02922.1"/>
    <property type="molecule type" value="Genomic_DNA"/>
</dbReference>
<evidence type="ECO:0000313" key="1">
    <source>
        <dbReference type="EMBL" id="GAI02922.1"/>
    </source>
</evidence>
<name>X1K7A6_9ZZZZ</name>
<accession>X1K7A6</accession>
<sequence length="211" mass="21437">DDVDADGVGDQTFDAGSDWLIAENGADIDKSTEGSLTLAGDLGIELGGNVRGSGLISSNTITFENDVTADGTGAAEDQVFDADAGALAAAGTITKNNGRDLTLGGGAGLDLDGTVNVLTNRLFIEDDFTAAGDLLADGYMYIRRTSTPTTGTWVNGEFDRTDGTGDQTFDAGSDWLIAENGADIDKSTEGSLTLAGDLGIELGGNVRGSGL</sequence>
<proteinExistence type="predicted"/>
<protein>
    <recommendedName>
        <fullName evidence="2">Autotransporter domain-containing protein</fullName>
    </recommendedName>
</protein>
<dbReference type="AlphaFoldDB" id="X1K7A6"/>